<protein>
    <submittedName>
        <fullName evidence="1">Uncharacterized protein</fullName>
    </submittedName>
</protein>
<organism evidence="1">
    <name type="scientific">Arion vulgaris</name>
    <dbReference type="NCBI Taxonomy" id="1028688"/>
    <lineage>
        <taxon>Eukaryota</taxon>
        <taxon>Metazoa</taxon>
        <taxon>Spiralia</taxon>
        <taxon>Lophotrochozoa</taxon>
        <taxon>Mollusca</taxon>
        <taxon>Gastropoda</taxon>
        <taxon>Heterobranchia</taxon>
        <taxon>Euthyneura</taxon>
        <taxon>Panpulmonata</taxon>
        <taxon>Eupulmonata</taxon>
        <taxon>Stylommatophora</taxon>
        <taxon>Helicina</taxon>
        <taxon>Arionoidea</taxon>
        <taxon>Arionidae</taxon>
        <taxon>Arion</taxon>
    </lineage>
</organism>
<sequence>MKQSDSFHYFLNIANEICHRLHNALREFRFIDIKMQGASVDKPLPCIWKVFGSNLDRAILFASAFSPETHRIAARETGRSVF</sequence>
<reference evidence="1" key="1">
    <citation type="submission" date="2014-12" db="EMBL/GenBank/DDBJ databases">
        <title>Insight into the proteome of Arion vulgaris.</title>
        <authorList>
            <person name="Aradska J."/>
            <person name="Bulat T."/>
            <person name="Smidak R."/>
            <person name="Sarate P."/>
            <person name="Gangsoo J."/>
            <person name="Sialana F."/>
            <person name="Bilban M."/>
            <person name="Lubec G."/>
        </authorList>
    </citation>
    <scope>NUCLEOTIDE SEQUENCE</scope>
    <source>
        <tissue evidence="1">Skin</tissue>
    </source>
</reference>
<dbReference type="EMBL" id="HACG01031734">
    <property type="protein sequence ID" value="CEK78599.1"/>
    <property type="molecule type" value="Transcribed_RNA"/>
</dbReference>
<proteinExistence type="predicted"/>
<dbReference type="AlphaFoldDB" id="A0A0B7AC57"/>
<name>A0A0B7AC57_9EUPU</name>
<gene>
    <name evidence="1" type="primary">ORF110977</name>
</gene>
<evidence type="ECO:0000313" key="1">
    <source>
        <dbReference type="EMBL" id="CEK78599.1"/>
    </source>
</evidence>
<accession>A0A0B7AC57</accession>